<dbReference type="Proteomes" id="UP000314294">
    <property type="component" value="Unassembled WGS sequence"/>
</dbReference>
<gene>
    <name evidence="2" type="ORF">EYF80_065950</name>
</gene>
<feature type="compositionally biased region" description="Pro residues" evidence="1">
    <location>
        <begin position="17"/>
        <end position="30"/>
    </location>
</feature>
<dbReference type="AlphaFoldDB" id="A0A4Z2E5D2"/>
<evidence type="ECO:0000313" key="3">
    <source>
        <dbReference type="Proteomes" id="UP000314294"/>
    </source>
</evidence>
<feature type="compositionally biased region" description="Polar residues" evidence="1">
    <location>
        <begin position="38"/>
        <end position="48"/>
    </location>
</feature>
<organism evidence="2 3">
    <name type="scientific">Liparis tanakae</name>
    <name type="common">Tanaka's snailfish</name>
    <dbReference type="NCBI Taxonomy" id="230148"/>
    <lineage>
        <taxon>Eukaryota</taxon>
        <taxon>Metazoa</taxon>
        <taxon>Chordata</taxon>
        <taxon>Craniata</taxon>
        <taxon>Vertebrata</taxon>
        <taxon>Euteleostomi</taxon>
        <taxon>Actinopterygii</taxon>
        <taxon>Neopterygii</taxon>
        <taxon>Teleostei</taxon>
        <taxon>Neoteleostei</taxon>
        <taxon>Acanthomorphata</taxon>
        <taxon>Eupercaria</taxon>
        <taxon>Perciformes</taxon>
        <taxon>Cottioidei</taxon>
        <taxon>Cottales</taxon>
        <taxon>Liparidae</taxon>
        <taxon>Liparis</taxon>
    </lineage>
</organism>
<feature type="region of interest" description="Disordered" evidence="1">
    <location>
        <begin position="1"/>
        <end position="60"/>
    </location>
</feature>
<keyword evidence="3" id="KW-1185">Reference proteome</keyword>
<protein>
    <submittedName>
        <fullName evidence="2">Uncharacterized protein</fullName>
    </submittedName>
</protein>
<proteinExistence type="predicted"/>
<dbReference type="EMBL" id="SRLO01016920">
    <property type="protein sequence ID" value="TNN23927.1"/>
    <property type="molecule type" value="Genomic_DNA"/>
</dbReference>
<feature type="region of interest" description="Disordered" evidence="1">
    <location>
        <begin position="72"/>
        <end position="108"/>
    </location>
</feature>
<feature type="compositionally biased region" description="Basic and acidic residues" evidence="1">
    <location>
        <begin position="51"/>
        <end position="60"/>
    </location>
</feature>
<accession>A0A4Z2E5D2</accession>
<evidence type="ECO:0000256" key="1">
    <source>
        <dbReference type="SAM" id="MobiDB-lite"/>
    </source>
</evidence>
<name>A0A4Z2E5D2_9TELE</name>
<reference evidence="2 3" key="1">
    <citation type="submission" date="2019-03" db="EMBL/GenBank/DDBJ databases">
        <title>First draft genome of Liparis tanakae, snailfish: a comprehensive survey of snailfish specific genes.</title>
        <authorList>
            <person name="Kim W."/>
            <person name="Song I."/>
            <person name="Jeong J.-H."/>
            <person name="Kim D."/>
            <person name="Kim S."/>
            <person name="Ryu S."/>
            <person name="Song J.Y."/>
            <person name="Lee S.K."/>
        </authorList>
    </citation>
    <scope>NUCLEOTIDE SEQUENCE [LARGE SCALE GENOMIC DNA]</scope>
    <source>
        <tissue evidence="2">Muscle</tissue>
    </source>
</reference>
<evidence type="ECO:0000313" key="2">
    <source>
        <dbReference type="EMBL" id="TNN23927.1"/>
    </source>
</evidence>
<sequence length="108" mass="11708">MNTGKVSTKFPVLPAHGPDPSPQKPDPKQSPGPLIHLQSGQSGQSGTFVGNKEKKNRCDRLTPDQLLLLFITAPQLAPPPERNQTRAAPRPHLRVPSPDHKKGSICLL</sequence>
<comment type="caution">
    <text evidence="2">The sequence shown here is derived from an EMBL/GenBank/DDBJ whole genome shotgun (WGS) entry which is preliminary data.</text>
</comment>